<dbReference type="Proteomes" id="UP000523139">
    <property type="component" value="Unassembled WGS sequence"/>
</dbReference>
<dbReference type="GO" id="GO:0004725">
    <property type="term" value="F:protein tyrosine phosphatase activity"/>
    <property type="evidence" value="ECO:0007669"/>
    <property type="project" value="InterPro"/>
</dbReference>
<dbReference type="RefSeq" id="WP_168887099.1">
    <property type="nucleotide sequence ID" value="NZ_JABAHY010000004.1"/>
</dbReference>
<gene>
    <name evidence="6" type="ORF">HGQ17_06210</name>
</gene>
<dbReference type="AlphaFoldDB" id="A0A7X8TIW7"/>
<dbReference type="SMART" id="SM00226">
    <property type="entry name" value="LMWPc"/>
    <property type="match status" value="1"/>
</dbReference>
<dbReference type="PRINTS" id="PR00719">
    <property type="entry name" value="LMWPTPASE"/>
</dbReference>
<dbReference type="InterPro" id="IPR036196">
    <property type="entry name" value="Ptyr_pPase_sf"/>
</dbReference>
<organism evidence="6 7">
    <name type="scientific">Nesterenkonia sedimenti</name>
    <dbReference type="NCBI Taxonomy" id="1463632"/>
    <lineage>
        <taxon>Bacteria</taxon>
        <taxon>Bacillati</taxon>
        <taxon>Actinomycetota</taxon>
        <taxon>Actinomycetes</taxon>
        <taxon>Micrococcales</taxon>
        <taxon>Micrococcaceae</taxon>
        <taxon>Nesterenkonia</taxon>
    </lineage>
</organism>
<dbReference type="PANTHER" id="PTHR11717">
    <property type="entry name" value="LOW MOLECULAR WEIGHT PROTEIN TYROSINE PHOSPHATASE"/>
    <property type="match status" value="1"/>
</dbReference>
<evidence type="ECO:0000313" key="6">
    <source>
        <dbReference type="EMBL" id="NLS09605.1"/>
    </source>
</evidence>
<proteinExistence type="inferred from homology"/>
<comment type="caution">
    <text evidence="6">The sequence shown here is derived from an EMBL/GenBank/DDBJ whole genome shotgun (WGS) entry which is preliminary data.</text>
</comment>
<accession>A0A7X8TIW7</accession>
<evidence type="ECO:0000256" key="1">
    <source>
        <dbReference type="ARBA" id="ARBA00011063"/>
    </source>
</evidence>
<feature type="active site" evidence="4">
    <location>
        <position position="17"/>
    </location>
</feature>
<evidence type="ECO:0000256" key="2">
    <source>
        <dbReference type="ARBA" id="ARBA00022801"/>
    </source>
</evidence>
<evidence type="ECO:0000256" key="4">
    <source>
        <dbReference type="PIRSR" id="PIRSR617867-1"/>
    </source>
</evidence>
<dbReference type="InterPro" id="IPR050438">
    <property type="entry name" value="LMW_PTPase"/>
</dbReference>
<evidence type="ECO:0000313" key="7">
    <source>
        <dbReference type="Proteomes" id="UP000523139"/>
    </source>
</evidence>
<dbReference type="SUPFAM" id="SSF52788">
    <property type="entry name" value="Phosphotyrosine protein phosphatases I"/>
    <property type="match status" value="1"/>
</dbReference>
<keyword evidence="7" id="KW-1185">Reference proteome</keyword>
<protein>
    <submittedName>
        <fullName evidence="6">Low molecular weight phosphatase family protein</fullName>
    </submittedName>
</protein>
<dbReference type="EMBL" id="JABAHY010000004">
    <property type="protein sequence ID" value="NLS09605.1"/>
    <property type="molecule type" value="Genomic_DNA"/>
</dbReference>
<keyword evidence="3" id="KW-0904">Protein phosphatase</keyword>
<comment type="similarity">
    <text evidence="1">Belongs to the low molecular weight phosphotyrosine protein phosphatase family.</text>
</comment>
<evidence type="ECO:0000259" key="5">
    <source>
        <dbReference type="SMART" id="SM00226"/>
    </source>
</evidence>
<dbReference type="InterPro" id="IPR017867">
    <property type="entry name" value="Tyr_phospatase_low_mol_wt"/>
</dbReference>
<keyword evidence="2" id="KW-0378">Hydrolase</keyword>
<reference evidence="6 7" key="1">
    <citation type="submission" date="2020-04" db="EMBL/GenBank/DDBJ databases">
        <title>Nesterenkonia sp. nov., isolated from marine sediment.</title>
        <authorList>
            <person name="Zhang G."/>
        </authorList>
    </citation>
    <scope>NUCLEOTIDE SEQUENCE [LARGE SCALE GENOMIC DNA]</scope>
    <source>
        <strain evidence="6 7">MY13</strain>
    </source>
</reference>
<feature type="active site" description="Nucleophile" evidence="4">
    <location>
        <position position="11"/>
    </location>
</feature>
<dbReference type="PANTHER" id="PTHR11717:SF31">
    <property type="entry name" value="LOW MOLECULAR WEIGHT PROTEIN-TYROSINE-PHOSPHATASE ETP-RELATED"/>
    <property type="match status" value="1"/>
</dbReference>
<name>A0A7X8TIW7_9MICC</name>
<dbReference type="Pfam" id="PF01451">
    <property type="entry name" value="LMWPc"/>
    <property type="match status" value="1"/>
</dbReference>
<dbReference type="InterPro" id="IPR023485">
    <property type="entry name" value="Ptyr_pPase"/>
</dbReference>
<sequence length="194" mass="21528">MSSPFTILTVCTGNICRSPAMERLLAHLLRHESDVQVISGGTYAHDGEDMQGPMKKRVADYGADAENFVAEQVTAAMIRRSDLILAATRVHVADMLAEVPEAEDRMFTHPEFGRLLESISAEDLQEAAGENASVTEQLTALIPLLQQERDRAGQATRDDDVVDPYMLPDSVFDESFRQIREPIETLGERLELRG</sequence>
<dbReference type="Gene3D" id="3.40.50.2300">
    <property type="match status" value="1"/>
</dbReference>
<feature type="domain" description="Phosphotyrosine protein phosphatase I" evidence="5">
    <location>
        <begin position="5"/>
        <end position="189"/>
    </location>
</feature>
<evidence type="ECO:0000256" key="3">
    <source>
        <dbReference type="ARBA" id="ARBA00022912"/>
    </source>
</evidence>